<dbReference type="EMBL" id="CP047475">
    <property type="protein sequence ID" value="QIA64325.1"/>
    <property type="molecule type" value="Genomic_DNA"/>
</dbReference>
<dbReference type="InterPro" id="IPR009875">
    <property type="entry name" value="PilZ_domain"/>
</dbReference>
<feature type="domain" description="PilZ" evidence="1">
    <location>
        <begin position="47"/>
        <end position="116"/>
    </location>
</feature>
<sequence>MKSDNEAKRKYIRWYFWMPEEPFKSQANGLAVQLKQPGWFKNKLLGRAVIKDISMGGAGVLVSNRIQIPEKVIVAIPDGDEFTADVVYQRDEGDLFTFLGLTWSDSNDARRMDLINQVQELTNLESRLQVTTEEPDKSS</sequence>
<keyword evidence="3" id="KW-1185">Reference proteome</keyword>
<organism evidence="2 3">
    <name type="scientific">Vibrio astriarenae</name>
    <dbReference type="NCBI Taxonomy" id="1481923"/>
    <lineage>
        <taxon>Bacteria</taxon>
        <taxon>Pseudomonadati</taxon>
        <taxon>Pseudomonadota</taxon>
        <taxon>Gammaproteobacteria</taxon>
        <taxon>Vibrionales</taxon>
        <taxon>Vibrionaceae</taxon>
        <taxon>Vibrio</taxon>
    </lineage>
</organism>
<accession>A0A7Z2YEP6</accession>
<reference evidence="2 3" key="1">
    <citation type="submission" date="2020-01" db="EMBL/GenBank/DDBJ databases">
        <title>Whole genome and functional gene identification of agarase of Vibrio HN897.</title>
        <authorList>
            <person name="Liu Y."/>
            <person name="Zhao Z."/>
        </authorList>
    </citation>
    <scope>NUCLEOTIDE SEQUENCE [LARGE SCALE GENOMIC DNA]</scope>
    <source>
        <strain evidence="2 3">HN897</strain>
    </source>
</reference>
<evidence type="ECO:0000313" key="2">
    <source>
        <dbReference type="EMBL" id="QIA64325.1"/>
    </source>
</evidence>
<name>A0A7Z2YEP6_9VIBR</name>
<proteinExistence type="predicted"/>
<gene>
    <name evidence="2" type="ORF">GT360_12745</name>
</gene>
<dbReference type="GO" id="GO:0035438">
    <property type="term" value="F:cyclic-di-GMP binding"/>
    <property type="evidence" value="ECO:0007669"/>
    <property type="project" value="InterPro"/>
</dbReference>
<dbReference type="AlphaFoldDB" id="A0A7Z2YEP6"/>
<dbReference type="RefSeq" id="WP_164649234.1">
    <property type="nucleotide sequence ID" value="NZ_CP047475.1"/>
</dbReference>
<evidence type="ECO:0000259" key="1">
    <source>
        <dbReference type="Pfam" id="PF07238"/>
    </source>
</evidence>
<dbReference type="Proteomes" id="UP000464262">
    <property type="component" value="Chromosome 1"/>
</dbReference>
<dbReference type="Pfam" id="PF07238">
    <property type="entry name" value="PilZ"/>
    <property type="match status" value="1"/>
</dbReference>
<protein>
    <recommendedName>
        <fullName evidence="1">PilZ domain-containing protein</fullName>
    </recommendedName>
</protein>
<evidence type="ECO:0000313" key="3">
    <source>
        <dbReference type="Proteomes" id="UP000464262"/>
    </source>
</evidence>
<dbReference type="KEGG" id="vas:GT360_12745"/>